<name>A0A0C3H861_OIDMZ</name>
<dbReference type="HOGENOM" id="CLU_042328_0_0_1"/>
<dbReference type="OrthoDB" id="3433981at2759"/>
<evidence type="ECO:0000313" key="2">
    <source>
        <dbReference type="Proteomes" id="UP000054321"/>
    </source>
</evidence>
<keyword evidence="2" id="KW-1185">Reference proteome</keyword>
<sequence>MLAGDQLRSSEDELYAALQNIEKFYASSRAGNHTGEPGCDRCMKKKRRIKQAYYDYYLGHERGRWDYHLSAYREEMQRMFDDSEAYSLEDIHGRYQRELREHLKRDLCTVTRGDSKDIVDHKAWTSSRFDSGEDTKPILETHFEGALNCMSLEAADAIHAIQKTTTPEERISIYVKYYCTPAWTDTPQQKNMKAKYARQFEAGHSHDEVLTSWKKEVLYLQQEEISKLKHRLGELQMAQSAHLKNKAKKAERDQRMQDREYVFVPKLEMCSLESCGMEVDVGTDGGAIQCAVCDWLARRSDRRRRYFYCSEDHAEEDFVEHDRTEHVCIMGNQCIYYPEPGPEGDTGAGGVCPDCMDEGYSTYFCSQVCYETNLEVHRETFHNERGISHTSNQLDIFHPEGDLEITAS</sequence>
<reference evidence="1 2" key="1">
    <citation type="submission" date="2014-04" db="EMBL/GenBank/DDBJ databases">
        <authorList>
            <consortium name="DOE Joint Genome Institute"/>
            <person name="Kuo A."/>
            <person name="Martino E."/>
            <person name="Perotto S."/>
            <person name="Kohler A."/>
            <person name="Nagy L.G."/>
            <person name="Floudas D."/>
            <person name="Copeland A."/>
            <person name="Barry K.W."/>
            <person name="Cichocki N."/>
            <person name="Veneault-Fourrey C."/>
            <person name="LaButti K."/>
            <person name="Lindquist E.A."/>
            <person name="Lipzen A."/>
            <person name="Lundell T."/>
            <person name="Morin E."/>
            <person name="Murat C."/>
            <person name="Sun H."/>
            <person name="Tunlid A."/>
            <person name="Henrissat B."/>
            <person name="Grigoriev I.V."/>
            <person name="Hibbett D.S."/>
            <person name="Martin F."/>
            <person name="Nordberg H.P."/>
            <person name="Cantor M.N."/>
            <person name="Hua S.X."/>
        </authorList>
    </citation>
    <scope>NUCLEOTIDE SEQUENCE [LARGE SCALE GENOMIC DNA]</scope>
    <source>
        <strain evidence="1 2">Zn</strain>
    </source>
</reference>
<protein>
    <submittedName>
        <fullName evidence="1">Uncharacterized protein</fullName>
    </submittedName>
</protein>
<reference evidence="2" key="2">
    <citation type="submission" date="2015-01" db="EMBL/GenBank/DDBJ databases">
        <title>Evolutionary Origins and Diversification of the Mycorrhizal Mutualists.</title>
        <authorList>
            <consortium name="DOE Joint Genome Institute"/>
            <consortium name="Mycorrhizal Genomics Consortium"/>
            <person name="Kohler A."/>
            <person name="Kuo A."/>
            <person name="Nagy L.G."/>
            <person name="Floudas D."/>
            <person name="Copeland A."/>
            <person name="Barry K.W."/>
            <person name="Cichocki N."/>
            <person name="Veneault-Fourrey C."/>
            <person name="LaButti K."/>
            <person name="Lindquist E.A."/>
            <person name="Lipzen A."/>
            <person name="Lundell T."/>
            <person name="Morin E."/>
            <person name="Murat C."/>
            <person name="Riley R."/>
            <person name="Ohm R."/>
            <person name="Sun H."/>
            <person name="Tunlid A."/>
            <person name="Henrissat B."/>
            <person name="Grigoriev I.V."/>
            <person name="Hibbett D.S."/>
            <person name="Martin F."/>
        </authorList>
    </citation>
    <scope>NUCLEOTIDE SEQUENCE [LARGE SCALE GENOMIC DNA]</scope>
    <source>
        <strain evidence="2">Zn</strain>
    </source>
</reference>
<dbReference type="InParanoid" id="A0A0C3H861"/>
<dbReference type="AlphaFoldDB" id="A0A0C3H861"/>
<gene>
    <name evidence="1" type="ORF">OIDMADRAFT_191412</name>
</gene>
<dbReference type="Proteomes" id="UP000054321">
    <property type="component" value="Unassembled WGS sequence"/>
</dbReference>
<evidence type="ECO:0000313" key="1">
    <source>
        <dbReference type="EMBL" id="KIN04426.1"/>
    </source>
</evidence>
<proteinExistence type="predicted"/>
<accession>A0A0C3H861</accession>
<dbReference type="EMBL" id="KN832872">
    <property type="protein sequence ID" value="KIN04426.1"/>
    <property type="molecule type" value="Genomic_DNA"/>
</dbReference>
<organism evidence="1 2">
    <name type="scientific">Oidiodendron maius (strain Zn)</name>
    <dbReference type="NCBI Taxonomy" id="913774"/>
    <lineage>
        <taxon>Eukaryota</taxon>
        <taxon>Fungi</taxon>
        <taxon>Dikarya</taxon>
        <taxon>Ascomycota</taxon>
        <taxon>Pezizomycotina</taxon>
        <taxon>Leotiomycetes</taxon>
        <taxon>Leotiomycetes incertae sedis</taxon>
        <taxon>Myxotrichaceae</taxon>
        <taxon>Oidiodendron</taxon>
    </lineage>
</organism>